<dbReference type="HOGENOM" id="CLU_001366_2_0_1"/>
<dbReference type="EC" id="2.7.7.48" evidence="1"/>
<keyword evidence="1" id="KW-0696">RNA-directed RNA polymerase</keyword>
<keyword evidence="1" id="KW-0694">RNA-binding</keyword>
<evidence type="ECO:0000313" key="5">
    <source>
        <dbReference type="EMBL" id="KFA60345.1"/>
    </source>
</evidence>
<proteinExistence type="inferred from homology"/>
<reference evidence="5 6" key="1">
    <citation type="journal article" date="2014" name="BMC Genomics">
        <title>Comparative genome sequencing reveals chemotype-specific gene clusters in the toxigenic black mold Stachybotrys.</title>
        <authorList>
            <person name="Semeiks J."/>
            <person name="Borek D."/>
            <person name="Otwinowski Z."/>
            <person name="Grishin N.V."/>
        </authorList>
    </citation>
    <scope>NUCLEOTIDE SEQUENCE [LARGE SCALE GENOMIC DNA]</scope>
    <source>
        <strain evidence="5 6">IBT 40285</strain>
    </source>
</reference>
<dbReference type="EMBL" id="KL660934">
    <property type="protein sequence ID" value="KFA60345.1"/>
    <property type="molecule type" value="Genomic_DNA"/>
</dbReference>
<feature type="domain" description="RDRP core" evidence="3">
    <location>
        <begin position="413"/>
        <end position="1020"/>
    </location>
</feature>
<evidence type="ECO:0000259" key="3">
    <source>
        <dbReference type="Pfam" id="PF05183"/>
    </source>
</evidence>
<dbReference type="InterPro" id="IPR057596">
    <property type="entry name" value="RDRP_core"/>
</dbReference>
<dbReference type="PANTHER" id="PTHR23079:SF17">
    <property type="entry name" value="RNA-DEPENDENT RNA POLYMERASE"/>
    <property type="match status" value="1"/>
</dbReference>
<evidence type="ECO:0000256" key="2">
    <source>
        <dbReference type="SAM" id="MobiDB-lite"/>
    </source>
</evidence>
<dbReference type="Proteomes" id="UP000028524">
    <property type="component" value="Unassembled WGS sequence"/>
</dbReference>
<feature type="region of interest" description="Disordered" evidence="2">
    <location>
        <begin position="976"/>
        <end position="1003"/>
    </location>
</feature>
<dbReference type="GO" id="GO:0031380">
    <property type="term" value="C:nuclear RNA-directed RNA polymerase complex"/>
    <property type="evidence" value="ECO:0007669"/>
    <property type="project" value="TreeGrafter"/>
</dbReference>
<keyword evidence="1" id="KW-0808">Transferase</keyword>
<dbReference type="PANTHER" id="PTHR23079">
    <property type="entry name" value="RNA-DEPENDENT RNA POLYMERASE"/>
    <property type="match status" value="1"/>
</dbReference>
<dbReference type="InterPro" id="IPR057503">
    <property type="entry name" value="PH_RdRP"/>
</dbReference>
<dbReference type="GO" id="GO:0003968">
    <property type="term" value="F:RNA-directed RNA polymerase activity"/>
    <property type="evidence" value="ECO:0007669"/>
    <property type="project" value="UniProtKB-KW"/>
</dbReference>
<dbReference type="OMA" id="GIMDETN"/>
<protein>
    <recommendedName>
        <fullName evidence="1">RNA-dependent RNA polymerase</fullName>
        <ecNumber evidence="1">2.7.7.48</ecNumber>
    </recommendedName>
</protein>
<keyword evidence="6" id="KW-1185">Reference proteome</keyword>
<dbReference type="Pfam" id="PF05183">
    <property type="entry name" value="RdRP"/>
    <property type="match status" value="1"/>
</dbReference>
<dbReference type="GO" id="GO:0030422">
    <property type="term" value="P:siRNA processing"/>
    <property type="evidence" value="ECO:0007669"/>
    <property type="project" value="TreeGrafter"/>
</dbReference>
<dbReference type="InterPro" id="IPR007855">
    <property type="entry name" value="RDRP"/>
</dbReference>
<evidence type="ECO:0000256" key="1">
    <source>
        <dbReference type="RuleBase" id="RU363098"/>
    </source>
</evidence>
<feature type="compositionally biased region" description="Acidic residues" evidence="2">
    <location>
        <begin position="984"/>
        <end position="998"/>
    </location>
</feature>
<comment type="catalytic activity">
    <reaction evidence="1">
        <text>RNA(n) + a ribonucleoside 5'-triphosphate = RNA(n+1) + diphosphate</text>
        <dbReference type="Rhea" id="RHEA:21248"/>
        <dbReference type="Rhea" id="RHEA-COMP:14527"/>
        <dbReference type="Rhea" id="RHEA-COMP:17342"/>
        <dbReference type="ChEBI" id="CHEBI:33019"/>
        <dbReference type="ChEBI" id="CHEBI:61557"/>
        <dbReference type="ChEBI" id="CHEBI:140395"/>
        <dbReference type="EC" id="2.7.7.48"/>
    </reaction>
</comment>
<organism evidence="5 6">
    <name type="scientific">Stachybotrys chlorohalonatus (strain IBT 40285)</name>
    <dbReference type="NCBI Taxonomy" id="1283841"/>
    <lineage>
        <taxon>Eukaryota</taxon>
        <taxon>Fungi</taxon>
        <taxon>Dikarya</taxon>
        <taxon>Ascomycota</taxon>
        <taxon>Pezizomycotina</taxon>
        <taxon>Sordariomycetes</taxon>
        <taxon>Hypocreomycetidae</taxon>
        <taxon>Hypocreales</taxon>
        <taxon>Stachybotryaceae</taxon>
        <taxon>Stachybotrys</taxon>
    </lineage>
</organism>
<evidence type="ECO:0000313" key="6">
    <source>
        <dbReference type="Proteomes" id="UP000028524"/>
    </source>
</evidence>
<gene>
    <name evidence="5" type="ORF">S40285_06049</name>
</gene>
<dbReference type="InParanoid" id="A0A084Q8R0"/>
<sequence length="1228" mass="139841">MDVFLRNLPSRLTDKILSTQLATAVEALGIEDWDCQKFGNKTFGILSFLHPQDGERFLQKHGQRPLIAQTPLVILGNIVQCQRSNKPPNPFVIKSLTKSADKRRQLVHERKPVEAPDGKVIFDIVRLSCGYFEYAGQELSYTMDILWNPDEGWAKFARRMLIMEFTITNFKRRVEIPYRIIESIVYKAGQFTITLWESPRFFDLGLVSLAALDEAYTPCKDRQTQLSGGSPLNHHEVLGQALIYRLDVSPSHFETIMRRLSARGTLPLCQGRILLLPSSPYKLANGLQEFKRTIQDSTKTVPFGLLYQMEALVKNGFLLPWTVQALLRKLTQLCKAKRIGPTSKQPPISPAAVKKLFAQIPFASSEVDASNFEVDELWRQIEENEEQIRNGLLQGMKPGIIRENRIPVHRVNITPTKMTLHGPDPEAKNRILRRFADHSDYFIRVQFCEEDGADVQFSTNVSNSHIYQRFKKVFRDGINIGGRGYGFLGFSHSSLRSHSAWFMATFSHEGGLASYFTVISKLGSFENIYSPARCAARIGQAFSETPVAISLVEHGVKNVKVIPDIKSDDGNRVFSDGVGTISQSLALAIQSDTQRHEDTATCFQIRWAGAKGMLAVDPRLEGNAMCVRESMVKFASSDVANLEICDMANKPIPMVLNRQMIKILEDMGIPNCWFFRQQNFALDNLRSVTETVENTAKFMKRQNIGHGMGFPRFLRRLWSFGIDYRRDRFLSSVVEAAVLRELRLLKHKARIPIRHGVTLFGIMDEFGYLEEGQVYVAFDDDGFIHDRSNNLHNRRMIITRSPALHPGDIQLATNIVPPLSHPLRVLRNCLVFPQKGKRDLPSCLSGGDLDGDTYGIIWDHDAVRQVRRTFLPADYPRVEPVSIGRTVQREDMTDFYIQFMETNQLGLIAVRHMILADQQPEGTADPDCLLLASMHSTAVDYSKTGKPVDMNEFKKIKTNRYRPDFLAPAPPTKIVNRNEISFDNPDDEQVQGNEDQDDNTGPIHKYYESEKINGLLFRAIDERQIWSHNVKITNPTVLGDLWDETQKSLRRECQRILRDNSWGPLEQEAWNVRSFYEDAVWNMSLEFSDNASLRITELEVFTGAIFNATGVQTRRQRDRSIQLKDEFDSLVQQTEAVIRKKSARPPGEQLDEAQMMAHCKTALRSSMACLNVACFKEEGRRSGWRRVDEVFQSFKVIAACCVIKELDVWNKLEEGLMASELKRKMIVA</sequence>
<accession>A0A084Q8R0</accession>
<dbReference type="STRING" id="1283841.A0A084Q8R0"/>
<evidence type="ECO:0000259" key="4">
    <source>
        <dbReference type="Pfam" id="PF25358"/>
    </source>
</evidence>
<comment type="similarity">
    <text evidence="1">Belongs to the RdRP family.</text>
</comment>
<feature type="domain" description="RdRP-like PH" evidence="4">
    <location>
        <begin position="122"/>
        <end position="267"/>
    </location>
</feature>
<dbReference type="Pfam" id="PF25358">
    <property type="entry name" value="PH_fung_RdRP"/>
    <property type="match status" value="1"/>
</dbReference>
<dbReference type="AlphaFoldDB" id="A0A084Q8R0"/>
<name>A0A084Q8R0_STAC4</name>
<keyword evidence="1" id="KW-0548">Nucleotidyltransferase</keyword>
<dbReference type="GO" id="GO:0003723">
    <property type="term" value="F:RNA binding"/>
    <property type="evidence" value="ECO:0007669"/>
    <property type="project" value="UniProtKB-KW"/>
</dbReference>
<dbReference type="OrthoDB" id="6513042at2759"/>